<feature type="domain" description="Helicase C-terminal" evidence="6">
    <location>
        <begin position="226"/>
        <end position="370"/>
    </location>
</feature>
<dbReference type="Pfam" id="PF00271">
    <property type="entry name" value="Helicase_C"/>
    <property type="match status" value="1"/>
</dbReference>
<name>A0A511X1D2_9BACI</name>
<evidence type="ECO:0000256" key="1">
    <source>
        <dbReference type="ARBA" id="ARBA00022741"/>
    </source>
</evidence>
<dbReference type="GO" id="GO:0005829">
    <property type="term" value="C:cytosol"/>
    <property type="evidence" value="ECO:0007669"/>
    <property type="project" value="TreeGrafter"/>
</dbReference>
<dbReference type="SMART" id="SM00487">
    <property type="entry name" value="DEXDc"/>
    <property type="match status" value="1"/>
</dbReference>
<dbReference type="OrthoDB" id="9805696at2"/>
<dbReference type="Pfam" id="PF00270">
    <property type="entry name" value="DEAD"/>
    <property type="match status" value="1"/>
</dbReference>
<dbReference type="InterPro" id="IPR050547">
    <property type="entry name" value="DEAD_box_RNA_helicases"/>
</dbReference>
<evidence type="ECO:0000256" key="4">
    <source>
        <dbReference type="ARBA" id="ARBA00022840"/>
    </source>
</evidence>
<dbReference type="PANTHER" id="PTHR47963">
    <property type="entry name" value="DEAD-BOX ATP-DEPENDENT RNA HELICASE 47, MITOCHONDRIAL"/>
    <property type="match status" value="1"/>
</dbReference>
<feature type="domain" description="Helicase ATP-binding" evidence="5">
    <location>
        <begin position="29"/>
        <end position="199"/>
    </location>
</feature>
<organism evidence="7 8">
    <name type="scientific">Halolactibacillus alkaliphilus</name>
    <dbReference type="NCBI Taxonomy" id="442899"/>
    <lineage>
        <taxon>Bacteria</taxon>
        <taxon>Bacillati</taxon>
        <taxon>Bacillota</taxon>
        <taxon>Bacilli</taxon>
        <taxon>Bacillales</taxon>
        <taxon>Bacillaceae</taxon>
        <taxon>Halolactibacillus</taxon>
    </lineage>
</organism>
<dbReference type="STRING" id="442899.SAMN05720591_11217"/>
<dbReference type="GO" id="GO:0009409">
    <property type="term" value="P:response to cold"/>
    <property type="evidence" value="ECO:0007669"/>
    <property type="project" value="TreeGrafter"/>
</dbReference>
<dbReference type="PANTHER" id="PTHR47963:SF7">
    <property type="entry name" value="ATP-DEPENDENT RNA HELICASE YFML-RELATED"/>
    <property type="match status" value="1"/>
</dbReference>
<dbReference type="SUPFAM" id="SSF52540">
    <property type="entry name" value="P-loop containing nucleoside triphosphate hydrolases"/>
    <property type="match status" value="1"/>
</dbReference>
<accession>A0A511X1D2</accession>
<dbReference type="InterPro" id="IPR011545">
    <property type="entry name" value="DEAD/DEAH_box_helicase_dom"/>
</dbReference>
<protein>
    <submittedName>
        <fullName evidence="7">Putative ATP-dependent RNA helicase YfmL</fullName>
    </submittedName>
</protein>
<evidence type="ECO:0000256" key="3">
    <source>
        <dbReference type="ARBA" id="ARBA00022806"/>
    </source>
</evidence>
<evidence type="ECO:0000313" key="8">
    <source>
        <dbReference type="Proteomes" id="UP000321400"/>
    </source>
</evidence>
<dbReference type="Proteomes" id="UP000321400">
    <property type="component" value="Unassembled WGS sequence"/>
</dbReference>
<dbReference type="GO" id="GO:0016787">
    <property type="term" value="F:hydrolase activity"/>
    <property type="evidence" value="ECO:0007669"/>
    <property type="project" value="UniProtKB-KW"/>
</dbReference>
<dbReference type="InterPro" id="IPR001650">
    <property type="entry name" value="Helicase_C-like"/>
</dbReference>
<dbReference type="GO" id="GO:0005840">
    <property type="term" value="C:ribosome"/>
    <property type="evidence" value="ECO:0007669"/>
    <property type="project" value="TreeGrafter"/>
</dbReference>
<comment type="caution">
    <text evidence="7">The sequence shown here is derived from an EMBL/GenBank/DDBJ whole genome shotgun (WGS) entry which is preliminary data.</text>
</comment>
<keyword evidence="3 7" id="KW-0347">Helicase</keyword>
<dbReference type="EMBL" id="BJYE01000012">
    <property type="protein sequence ID" value="GEN56759.1"/>
    <property type="molecule type" value="Genomic_DNA"/>
</dbReference>
<dbReference type="CDD" id="cd18787">
    <property type="entry name" value="SF2_C_DEAD"/>
    <property type="match status" value="1"/>
</dbReference>
<dbReference type="GO" id="GO:0033592">
    <property type="term" value="F:RNA strand annealing activity"/>
    <property type="evidence" value="ECO:0007669"/>
    <property type="project" value="TreeGrafter"/>
</dbReference>
<proteinExistence type="predicted"/>
<dbReference type="InterPro" id="IPR027417">
    <property type="entry name" value="P-loop_NTPase"/>
</dbReference>
<dbReference type="GO" id="GO:0003724">
    <property type="term" value="F:RNA helicase activity"/>
    <property type="evidence" value="ECO:0007669"/>
    <property type="project" value="TreeGrafter"/>
</dbReference>
<evidence type="ECO:0000259" key="6">
    <source>
        <dbReference type="PROSITE" id="PS51194"/>
    </source>
</evidence>
<dbReference type="InterPro" id="IPR014001">
    <property type="entry name" value="Helicase_ATP-bd"/>
</dbReference>
<keyword evidence="8" id="KW-1185">Reference proteome</keyword>
<gene>
    <name evidence="7" type="primary">yfmL</name>
    <name evidence="7" type="ORF">HAL01_12230</name>
</gene>
<reference evidence="7 8" key="1">
    <citation type="submission" date="2019-07" db="EMBL/GenBank/DDBJ databases">
        <title>Whole genome shotgun sequence of Halolactibacillus alkaliphilus NBRC 103919.</title>
        <authorList>
            <person name="Hosoyama A."/>
            <person name="Uohara A."/>
            <person name="Ohji S."/>
            <person name="Ichikawa N."/>
        </authorList>
    </citation>
    <scope>NUCLEOTIDE SEQUENCE [LARGE SCALE GENOMIC DNA]</scope>
    <source>
        <strain evidence="7 8">NBRC 103919</strain>
    </source>
</reference>
<evidence type="ECO:0000256" key="2">
    <source>
        <dbReference type="ARBA" id="ARBA00022801"/>
    </source>
</evidence>
<sequence length="377" mass="42802">MNELFKPFIHEALTKQGISELMPVQTRVMPYFDSQLDMIVTAPTGSGKTLAYLLPILNKLNEDTLDLQTVILASSHELVMQIVDLIQQLKEGSTLRAQALIGGANVKRQIEKLKKKPHIVVGTPGRMAELINQKKLKMHKVTTIVLDEVDQLITPDHLPAIDRVILSTDQSRHIACFSATVSNDARNVLAEWMNAPEFIQIKREELTLPDVTHGYILCEKREKFDQLRKLIHADKQKSLVFFNDIDALEKTYERLTYHHLESLMLHSDLNKDLRKNSIKSFKQGDSQVMLTTDVSSRGLDVDDLRTVIQMDIPREVNQYVHRAGRTGRLGSSDGQVISIVTKAEYQALKKITNHLKVQLTQFELSRGQLIKQGFHKG</sequence>
<dbReference type="RefSeq" id="WP_089801446.1">
    <property type="nucleotide sequence ID" value="NZ_BJYE01000012.1"/>
</dbReference>
<dbReference type="PROSITE" id="PS51192">
    <property type="entry name" value="HELICASE_ATP_BIND_1"/>
    <property type="match status" value="1"/>
</dbReference>
<evidence type="ECO:0000259" key="5">
    <source>
        <dbReference type="PROSITE" id="PS51192"/>
    </source>
</evidence>
<evidence type="ECO:0000313" key="7">
    <source>
        <dbReference type="EMBL" id="GEN56759.1"/>
    </source>
</evidence>
<dbReference type="SMART" id="SM00490">
    <property type="entry name" value="HELICc"/>
    <property type="match status" value="1"/>
</dbReference>
<keyword evidence="2" id="KW-0378">Hydrolase</keyword>
<dbReference type="CDD" id="cd00268">
    <property type="entry name" value="DEADc"/>
    <property type="match status" value="1"/>
</dbReference>
<keyword evidence="1" id="KW-0547">Nucleotide-binding</keyword>
<dbReference type="Gene3D" id="3.40.50.300">
    <property type="entry name" value="P-loop containing nucleotide triphosphate hydrolases"/>
    <property type="match status" value="2"/>
</dbReference>
<dbReference type="PROSITE" id="PS51194">
    <property type="entry name" value="HELICASE_CTER"/>
    <property type="match status" value="1"/>
</dbReference>
<dbReference type="InterPro" id="IPR044742">
    <property type="entry name" value="DEAD/DEAH_RhlB"/>
</dbReference>
<dbReference type="AlphaFoldDB" id="A0A511X1D2"/>
<dbReference type="GO" id="GO:0005524">
    <property type="term" value="F:ATP binding"/>
    <property type="evidence" value="ECO:0007669"/>
    <property type="project" value="UniProtKB-KW"/>
</dbReference>
<keyword evidence="4" id="KW-0067">ATP-binding</keyword>